<evidence type="ECO:0000259" key="12">
    <source>
        <dbReference type="Pfam" id="PF01467"/>
    </source>
</evidence>
<dbReference type="Gene3D" id="3.40.50.620">
    <property type="entry name" value="HUPs"/>
    <property type="match status" value="1"/>
</dbReference>
<accession>C9XYR7</accession>
<dbReference type="Proteomes" id="UP000002069">
    <property type="component" value="Chromosome"/>
</dbReference>
<keyword evidence="9 11" id="KW-0520">NAD</keyword>
<keyword evidence="13" id="KW-0378">Hydrolase</keyword>
<keyword evidence="6 11" id="KW-0548">Nucleotidyltransferase</keyword>
<keyword evidence="13" id="KW-0456">Lyase</keyword>
<keyword evidence="14" id="KW-1185">Reference proteome</keyword>
<evidence type="ECO:0000256" key="1">
    <source>
        <dbReference type="ARBA" id="ARBA00002324"/>
    </source>
</evidence>
<organism evidence="13 14">
    <name type="scientific">Cronobacter turicensis (strain DSM 18703 / CCUG 55852 / LMG 23827 / z3032)</name>
    <dbReference type="NCBI Taxonomy" id="693216"/>
    <lineage>
        <taxon>Bacteria</taxon>
        <taxon>Pseudomonadati</taxon>
        <taxon>Pseudomonadota</taxon>
        <taxon>Gammaproteobacteria</taxon>
        <taxon>Enterobacterales</taxon>
        <taxon>Enterobacteriaceae</taxon>
        <taxon>Cronobacter</taxon>
    </lineage>
</organism>
<dbReference type="EC" id="2.7.7.18" evidence="11"/>
<reference evidence="14" key="2">
    <citation type="journal article" date="2011" name="J. Bacteriol.">
        <title>Complete genome sequence of Cronobacter turicensis LMG 23827, a food-borne pathogen causing deaths in neonates.</title>
        <authorList>
            <person name="Stephan R."/>
            <person name="Lehner A."/>
            <person name="Tischler P."/>
            <person name="Rattei T."/>
        </authorList>
    </citation>
    <scope>NUCLEOTIDE SEQUENCE [LARGE SCALE GENOMIC DNA]</scope>
    <source>
        <strain evidence="14">DSM 18703 / CCUG 55852 / LMG 23827 / z3032</strain>
    </source>
</reference>
<evidence type="ECO:0000256" key="7">
    <source>
        <dbReference type="ARBA" id="ARBA00022741"/>
    </source>
</evidence>
<dbReference type="FunFam" id="3.40.50.620:FF:000039">
    <property type="entry name" value="Probable nicotinate-nucleotide adenylyltransferase"/>
    <property type="match status" value="1"/>
</dbReference>
<dbReference type="UniPathway" id="UPA00253">
    <property type="reaction ID" value="UER00332"/>
</dbReference>
<keyword evidence="7 11" id="KW-0547">Nucleotide-binding</keyword>
<dbReference type="NCBIfam" id="TIGR00482">
    <property type="entry name" value="nicotinate (nicotinamide) nucleotide adenylyltransferase"/>
    <property type="match status" value="1"/>
</dbReference>
<evidence type="ECO:0000256" key="5">
    <source>
        <dbReference type="ARBA" id="ARBA00022679"/>
    </source>
</evidence>
<dbReference type="SUPFAM" id="SSF52374">
    <property type="entry name" value="Nucleotidylyl transferase"/>
    <property type="match status" value="1"/>
</dbReference>
<feature type="domain" description="Cytidyltransferase-like" evidence="12">
    <location>
        <begin position="38"/>
        <end position="218"/>
    </location>
</feature>
<name>C9XYR7_CROTZ</name>
<dbReference type="HAMAP" id="MF_00244">
    <property type="entry name" value="NaMN_adenylyltr"/>
    <property type="match status" value="1"/>
</dbReference>
<evidence type="ECO:0000256" key="10">
    <source>
        <dbReference type="ARBA" id="ARBA00048721"/>
    </source>
</evidence>
<comment type="function">
    <text evidence="1 11">Catalyzes the reversible adenylation of nicotinate mononucleotide (NaMN) to nicotinic acid adenine dinucleotide (NaAD).</text>
</comment>
<dbReference type="PANTHER" id="PTHR39321">
    <property type="entry name" value="NICOTINATE-NUCLEOTIDE ADENYLYLTRANSFERASE-RELATED"/>
    <property type="match status" value="1"/>
</dbReference>
<dbReference type="GO" id="GO:0016829">
    <property type="term" value="F:lyase activity"/>
    <property type="evidence" value="ECO:0007669"/>
    <property type="project" value="UniProtKB-KW"/>
</dbReference>
<dbReference type="AlphaFoldDB" id="C9XYR7"/>
<evidence type="ECO:0000256" key="4">
    <source>
        <dbReference type="ARBA" id="ARBA00022642"/>
    </source>
</evidence>
<evidence type="ECO:0000256" key="8">
    <source>
        <dbReference type="ARBA" id="ARBA00022840"/>
    </source>
</evidence>
<evidence type="ECO:0000256" key="9">
    <source>
        <dbReference type="ARBA" id="ARBA00023027"/>
    </source>
</evidence>
<protein>
    <recommendedName>
        <fullName evidence="11">Probable nicotinate-nucleotide adenylyltransferase</fullName>
        <ecNumber evidence="11">2.7.7.18</ecNumber>
    </recommendedName>
    <alternativeName>
        <fullName evidence="11">Deamido-NAD(+) diphosphorylase</fullName>
    </alternativeName>
    <alternativeName>
        <fullName evidence="11">Deamido-NAD(+) pyrophosphorylase</fullName>
    </alternativeName>
    <alternativeName>
        <fullName evidence="11">Nicotinate mononucleotide adenylyltransferase</fullName>
        <shortName evidence="11">NaMN adenylyltransferase</shortName>
    </alternativeName>
</protein>
<dbReference type="GO" id="GO:0004515">
    <property type="term" value="F:nicotinate-nucleotide adenylyltransferase activity"/>
    <property type="evidence" value="ECO:0007669"/>
    <property type="project" value="UniProtKB-UniRule"/>
</dbReference>
<dbReference type="GO" id="GO:0009435">
    <property type="term" value="P:NAD+ biosynthetic process"/>
    <property type="evidence" value="ECO:0007669"/>
    <property type="project" value="UniProtKB-UniRule"/>
</dbReference>
<dbReference type="KEGG" id="ctu:CTU_12720"/>
<comment type="similarity">
    <text evidence="3 11">Belongs to the NadD family.</text>
</comment>
<dbReference type="InterPro" id="IPR004821">
    <property type="entry name" value="Cyt_trans-like"/>
</dbReference>
<dbReference type="HOGENOM" id="CLU_069765_0_0_6"/>
<dbReference type="GO" id="GO:0005524">
    <property type="term" value="F:ATP binding"/>
    <property type="evidence" value="ECO:0007669"/>
    <property type="project" value="UniProtKB-KW"/>
</dbReference>
<dbReference type="NCBIfam" id="NF000840">
    <property type="entry name" value="PRK00071.1-3"/>
    <property type="match status" value="1"/>
</dbReference>
<keyword evidence="5 11" id="KW-0808">Transferase</keyword>
<dbReference type="EMBL" id="FN543093">
    <property type="protein sequence ID" value="CBA29151.1"/>
    <property type="molecule type" value="Genomic_DNA"/>
</dbReference>
<reference evidence="13 14" key="1">
    <citation type="journal article" date="2010" name="J. Bacteriol.">
        <title>Complete Genome Sequence of Cronobacter turicensis LMG 23827, a foodborne pathogen causing deaths in neonates.</title>
        <authorList>
            <person name="Stephan R."/>
            <person name="Lehner A."/>
            <person name="Tischler P."/>
            <person name="Rattei T."/>
        </authorList>
    </citation>
    <scope>NUCLEOTIDE SEQUENCE [LARGE SCALE GENOMIC DNA]</scope>
    <source>
        <strain evidence="14">DSM 18703 / CCUG 55852 / LMG 23827 / z3032</strain>
    </source>
</reference>
<gene>
    <name evidence="11 13" type="primary">nadD</name>
    <name evidence="13" type="ordered locus">Ctu_12720</name>
</gene>
<dbReference type="Pfam" id="PF01467">
    <property type="entry name" value="CTP_transf_like"/>
    <property type="match status" value="1"/>
</dbReference>
<keyword evidence="8 11" id="KW-0067">ATP-binding</keyword>
<evidence type="ECO:0000256" key="2">
    <source>
        <dbReference type="ARBA" id="ARBA00005019"/>
    </source>
</evidence>
<dbReference type="PANTHER" id="PTHR39321:SF3">
    <property type="entry name" value="PHOSPHOPANTETHEINE ADENYLYLTRANSFERASE"/>
    <property type="match status" value="1"/>
</dbReference>
<dbReference type="GO" id="GO:0016787">
    <property type="term" value="F:hydrolase activity"/>
    <property type="evidence" value="ECO:0007669"/>
    <property type="project" value="UniProtKB-KW"/>
</dbReference>
<comment type="pathway">
    <text evidence="2 11">Cofactor biosynthesis; NAD(+) biosynthesis; deamido-NAD(+) from nicotinate D-ribonucleotide: step 1/1.</text>
</comment>
<evidence type="ECO:0000256" key="6">
    <source>
        <dbReference type="ARBA" id="ARBA00022695"/>
    </source>
</evidence>
<dbReference type="NCBIfam" id="NF000839">
    <property type="entry name" value="PRK00071.1-1"/>
    <property type="match status" value="1"/>
</dbReference>
<dbReference type="NCBIfam" id="TIGR00125">
    <property type="entry name" value="cyt_tran_rel"/>
    <property type="match status" value="1"/>
</dbReference>
<evidence type="ECO:0000256" key="3">
    <source>
        <dbReference type="ARBA" id="ARBA00009014"/>
    </source>
</evidence>
<evidence type="ECO:0000256" key="11">
    <source>
        <dbReference type="HAMAP-Rule" id="MF_00244"/>
    </source>
</evidence>
<proteinExistence type="inferred from homology"/>
<evidence type="ECO:0000313" key="13">
    <source>
        <dbReference type="EMBL" id="CBA29151.1"/>
    </source>
</evidence>
<keyword evidence="4 11" id="KW-0662">Pyridine nucleotide biosynthesis</keyword>
<comment type="catalytic activity">
    <reaction evidence="10 11">
        <text>nicotinate beta-D-ribonucleotide + ATP + H(+) = deamido-NAD(+) + diphosphate</text>
        <dbReference type="Rhea" id="RHEA:22860"/>
        <dbReference type="ChEBI" id="CHEBI:15378"/>
        <dbReference type="ChEBI" id="CHEBI:30616"/>
        <dbReference type="ChEBI" id="CHEBI:33019"/>
        <dbReference type="ChEBI" id="CHEBI:57502"/>
        <dbReference type="ChEBI" id="CHEBI:58437"/>
        <dbReference type="EC" id="2.7.7.18"/>
    </reaction>
</comment>
<sequence>MTARTSGRSWRVSRWCCATKRWPGCLLMTDSPPALQAWYGGTFDPIHYGHLRAVEALAREVKLTQVTMLPNNVPPHRPQPGASSLQRKAMVELAIAGNPLFRLDIRELQRATPSWTSETMAQLRREAGPDAPLAFIIGQDSLLTLRTWHNYEALLACCHLLVCRRPGYPVAMKTDEDQRWLTPRLARHVDELHRQPAGKIYLADTPLYPISATDIRARLAQQQPCDDLLPPAVLAYIHRHALYRQP</sequence>
<dbReference type="PATRIC" id="fig|693216.3.peg.1210"/>
<dbReference type="InterPro" id="IPR014729">
    <property type="entry name" value="Rossmann-like_a/b/a_fold"/>
</dbReference>
<evidence type="ECO:0000313" key="14">
    <source>
        <dbReference type="Proteomes" id="UP000002069"/>
    </source>
</evidence>
<dbReference type="CDD" id="cd02165">
    <property type="entry name" value="NMNAT"/>
    <property type="match status" value="1"/>
</dbReference>
<dbReference type="InterPro" id="IPR005248">
    <property type="entry name" value="NadD/NMNAT"/>
</dbReference>